<dbReference type="Proteomes" id="UP000662637">
    <property type="component" value="Unassembled WGS sequence"/>
</dbReference>
<sequence length="54" mass="6329">MRRGRHGCYRHRRRQAGLQHFRPPPPASWRLKGDASLFASPAEDKPRPWDMGFS</sequence>
<reference evidence="2" key="1">
    <citation type="submission" date="2019-04" db="EMBL/GenBank/DDBJ databases">
        <authorList>
            <person name="Alioto T."/>
            <person name="Alioto T."/>
        </authorList>
    </citation>
    <scope>NUCLEOTIDE SEQUENCE [LARGE SCALE GENOMIC DNA]</scope>
</reference>
<dbReference type="EMBL" id="WJEC01007804">
    <property type="protein sequence ID" value="KAF7467427.1"/>
    <property type="molecule type" value="Genomic_DNA"/>
</dbReference>
<protein>
    <submittedName>
        <fullName evidence="2">Uncharacterized protein</fullName>
    </submittedName>
</protein>
<organism evidence="2">
    <name type="scientific">Marmota monax</name>
    <name type="common">Woodchuck</name>
    <dbReference type="NCBI Taxonomy" id="9995"/>
    <lineage>
        <taxon>Eukaryota</taxon>
        <taxon>Metazoa</taxon>
        <taxon>Chordata</taxon>
        <taxon>Craniata</taxon>
        <taxon>Vertebrata</taxon>
        <taxon>Euteleostomi</taxon>
        <taxon>Mammalia</taxon>
        <taxon>Eutheria</taxon>
        <taxon>Euarchontoglires</taxon>
        <taxon>Glires</taxon>
        <taxon>Rodentia</taxon>
        <taxon>Sciuromorpha</taxon>
        <taxon>Sciuridae</taxon>
        <taxon>Xerinae</taxon>
        <taxon>Marmotini</taxon>
        <taxon>Marmota</taxon>
    </lineage>
</organism>
<accession>A0A5E4ACP2</accession>
<evidence type="ECO:0000313" key="2">
    <source>
        <dbReference type="EMBL" id="VTJ54984.1"/>
    </source>
</evidence>
<dbReference type="AlphaFoldDB" id="A0A5E4ACP2"/>
<gene>
    <name evidence="1" type="ORF">GHT09_001287</name>
    <name evidence="2" type="ORF">MONAX_5E027696</name>
</gene>
<reference evidence="1" key="2">
    <citation type="submission" date="2020-08" db="EMBL/GenBank/DDBJ databases">
        <authorList>
            <person name="Shumante A."/>
            <person name="Zimin A.V."/>
            <person name="Puiu D."/>
            <person name="Salzberg S.L."/>
        </authorList>
    </citation>
    <scope>NUCLEOTIDE SEQUENCE</scope>
    <source>
        <strain evidence="1">WC2-LM</strain>
        <tissue evidence="1">Liver</tissue>
    </source>
</reference>
<dbReference type="EMBL" id="CABDUW010000044">
    <property type="protein sequence ID" value="VTJ54984.1"/>
    <property type="molecule type" value="Genomic_DNA"/>
</dbReference>
<proteinExistence type="predicted"/>
<name>A0A5E4ACP2_MARMO</name>
<evidence type="ECO:0000313" key="1">
    <source>
        <dbReference type="EMBL" id="KAF7467427.1"/>
    </source>
</evidence>